<dbReference type="NCBIfam" id="TIGR00256">
    <property type="entry name" value="D-aminoacyl-tRNA deacylase"/>
    <property type="match status" value="1"/>
</dbReference>
<dbReference type="Proteomes" id="UP000051181">
    <property type="component" value="Unassembled WGS sequence"/>
</dbReference>
<feature type="short sequence motif" description="Gly-cisPro motif, important for rejection of L-amino acids" evidence="5">
    <location>
        <begin position="156"/>
        <end position="157"/>
    </location>
</feature>
<evidence type="ECO:0000256" key="1">
    <source>
        <dbReference type="ARBA" id="ARBA00009673"/>
    </source>
</evidence>
<dbReference type="EMBL" id="AZCN01000025">
    <property type="protein sequence ID" value="KRK17182.1"/>
    <property type="molecule type" value="Genomic_DNA"/>
</dbReference>
<dbReference type="GO" id="GO:0051500">
    <property type="term" value="F:D-tyrosyl-tRNA(Tyr) deacylase activity"/>
    <property type="evidence" value="ECO:0007669"/>
    <property type="project" value="TreeGrafter"/>
</dbReference>
<dbReference type="GO" id="GO:0000049">
    <property type="term" value="F:tRNA binding"/>
    <property type="evidence" value="ECO:0007669"/>
    <property type="project" value="UniProtKB-UniRule"/>
</dbReference>
<dbReference type="GO" id="GO:0019478">
    <property type="term" value="P:D-amino acid catabolic process"/>
    <property type="evidence" value="ECO:0007669"/>
    <property type="project" value="UniProtKB-UniRule"/>
</dbReference>
<reference evidence="6 7" key="1">
    <citation type="journal article" date="2015" name="Genome Announc.">
        <title>Expanding the biotechnology potential of lactobacilli through comparative genomics of 213 strains and associated genera.</title>
        <authorList>
            <person name="Sun Z."/>
            <person name="Harris H.M."/>
            <person name="McCann A."/>
            <person name="Guo C."/>
            <person name="Argimon S."/>
            <person name="Zhang W."/>
            <person name="Yang X."/>
            <person name="Jeffery I.B."/>
            <person name="Cooney J.C."/>
            <person name="Kagawa T.F."/>
            <person name="Liu W."/>
            <person name="Song Y."/>
            <person name="Salvetti E."/>
            <person name="Wrobel A."/>
            <person name="Rasinkangas P."/>
            <person name="Parkhill J."/>
            <person name="Rea M.C."/>
            <person name="O'Sullivan O."/>
            <person name="Ritari J."/>
            <person name="Douillard F.P."/>
            <person name="Paul Ross R."/>
            <person name="Yang R."/>
            <person name="Briner A.E."/>
            <person name="Felis G.E."/>
            <person name="de Vos W.M."/>
            <person name="Barrangou R."/>
            <person name="Klaenhammer T.R."/>
            <person name="Caufield P.W."/>
            <person name="Cui Y."/>
            <person name="Zhang H."/>
            <person name="O'Toole P.W."/>
        </authorList>
    </citation>
    <scope>NUCLEOTIDE SEQUENCE [LARGE SCALE GENOMIC DNA]</scope>
    <source>
        <strain evidence="6 7">DSM 20001</strain>
    </source>
</reference>
<comment type="caution">
    <text evidence="6">The sequence shown here is derived from an EMBL/GenBank/DDBJ whole genome shotgun (WGS) entry which is preliminary data.</text>
</comment>
<evidence type="ECO:0000256" key="3">
    <source>
        <dbReference type="ARBA" id="ARBA00022555"/>
    </source>
</evidence>
<dbReference type="AlphaFoldDB" id="A0A0R1F6K0"/>
<dbReference type="InterPro" id="IPR003732">
    <property type="entry name" value="Daa-tRNA_deacyls_DTD"/>
</dbReference>
<evidence type="ECO:0000256" key="4">
    <source>
        <dbReference type="ARBA" id="ARBA00022884"/>
    </source>
</evidence>
<accession>A0A0R1F6K0</accession>
<dbReference type="eggNOG" id="COG1490">
    <property type="taxonomic scope" value="Bacteria"/>
</dbReference>
<dbReference type="PANTHER" id="PTHR10472:SF5">
    <property type="entry name" value="D-AMINOACYL-TRNA DEACYLASE 1"/>
    <property type="match status" value="1"/>
</dbReference>
<dbReference type="HAMAP" id="MF_00518">
    <property type="entry name" value="Deacylase_Dtd"/>
    <property type="match status" value="1"/>
</dbReference>
<evidence type="ECO:0000256" key="5">
    <source>
        <dbReference type="HAMAP-Rule" id="MF_00518"/>
    </source>
</evidence>
<dbReference type="Gene3D" id="3.50.80.10">
    <property type="entry name" value="D-tyrosyl-tRNA(Tyr) deacylase"/>
    <property type="match status" value="1"/>
</dbReference>
<comment type="similarity">
    <text evidence="1 5">Belongs to the DTD family.</text>
</comment>
<sequence length="167" mass="18214">MQNLLADLAKKLSLKGGYVVRVVLQRVKQASVTIDDQVVGAIKRGYLLLVAVRDADTEADIDYLVHKITNLRVFEDAQGKMNLALAAVAGEILSVSQFTLYADTRKGNRPSFTDAGHPEKAAQYYARFNEKLRANGIKVATGEFGADMAVALINDGPVTILFDTENK</sequence>
<evidence type="ECO:0000256" key="2">
    <source>
        <dbReference type="ARBA" id="ARBA00022490"/>
    </source>
</evidence>
<keyword evidence="2 5" id="KW-0963">Cytoplasm</keyword>
<comment type="function">
    <text evidence="5">An aminoacyl-tRNA editing enzyme that deacylates mischarged D-aminoacyl-tRNAs. Also deacylates mischarged glycyl-tRNA(Ala), protecting cells against glycine mischarging by AlaRS. Acts via tRNA-based rather than protein-based catalysis; rejects L-amino acids rather than detecting D-amino acids in the active site. By recycling D-aminoacyl-tRNA to D-amino acids and free tRNA molecules, this enzyme counteracts the toxicity associated with the formation of D-aminoacyl-tRNA entities in vivo and helps enforce protein L-homochirality.</text>
</comment>
<protein>
    <recommendedName>
        <fullName evidence="5">D-aminoacyl-tRNA deacylase</fullName>
        <shortName evidence="5">DTD</shortName>
        <ecNumber evidence="5">3.1.1.96</ecNumber>
    </recommendedName>
    <alternativeName>
        <fullName evidence="5">Gly-tRNA(Ala) deacylase</fullName>
        <ecNumber evidence="5">3.1.1.-</ecNumber>
    </alternativeName>
</protein>
<keyword evidence="5" id="KW-0378">Hydrolase</keyword>
<evidence type="ECO:0000313" key="7">
    <source>
        <dbReference type="Proteomes" id="UP000051181"/>
    </source>
</evidence>
<dbReference type="PANTHER" id="PTHR10472">
    <property type="entry name" value="D-TYROSYL-TRNA TYR DEACYLASE"/>
    <property type="match status" value="1"/>
</dbReference>
<dbReference type="EC" id="3.1.1.96" evidence="5"/>
<comment type="subcellular location">
    <subcellularLocation>
        <location evidence="5">Cytoplasm</location>
    </subcellularLocation>
</comment>
<dbReference type="SUPFAM" id="SSF69500">
    <property type="entry name" value="DTD-like"/>
    <property type="match status" value="1"/>
</dbReference>
<comment type="domain">
    <text evidence="5">A Gly-cisPro motif from one monomer fits into the active site of the other monomer to allow specific chiral rejection of L-amino acids.</text>
</comment>
<evidence type="ECO:0000313" key="6">
    <source>
        <dbReference type="EMBL" id="KRK17182.1"/>
    </source>
</evidence>
<name>A0A0R1F6K0_9LACO</name>
<dbReference type="EC" id="3.1.1.-" evidence="5"/>
<comment type="catalytic activity">
    <reaction evidence="5">
        <text>glycyl-tRNA(Ala) + H2O = tRNA(Ala) + glycine + H(+)</text>
        <dbReference type="Rhea" id="RHEA:53744"/>
        <dbReference type="Rhea" id="RHEA-COMP:9657"/>
        <dbReference type="Rhea" id="RHEA-COMP:13640"/>
        <dbReference type="ChEBI" id="CHEBI:15377"/>
        <dbReference type="ChEBI" id="CHEBI:15378"/>
        <dbReference type="ChEBI" id="CHEBI:57305"/>
        <dbReference type="ChEBI" id="CHEBI:78442"/>
        <dbReference type="ChEBI" id="CHEBI:78522"/>
    </reaction>
</comment>
<dbReference type="GO" id="GO:0043908">
    <property type="term" value="F:Ser(Gly)-tRNA(Ala) hydrolase activity"/>
    <property type="evidence" value="ECO:0007669"/>
    <property type="project" value="UniProtKB-UniRule"/>
</dbReference>
<keyword evidence="3 5" id="KW-0820">tRNA-binding</keyword>
<dbReference type="GO" id="GO:0106026">
    <property type="term" value="F:Gly-tRNA(Ala) deacylase activity"/>
    <property type="evidence" value="ECO:0007669"/>
    <property type="project" value="UniProtKB-UniRule"/>
</dbReference>
<dbReference type="Pfam" id="PF02580">
    <property type="entry name" value="Tyr_Deacylase"/>
    <property type="match status" value="1"/>
</dbReference>
<keyword evidence="4 5" id="KW-0694">RNA-binding</keyword>
<organism evidence="6 7">
    <name type="scientific">Loigolactobacillus coryniformis subsp. coryniformis KCTC 3167 = DSM 20001</name>
    <dbReference type="NCBI Taxonomy" id="913848"/>
    <lineage>
        <taxon>Bacteria</taxon>
        <taxon>Bacillati</taxon>
        <taxon>Bacillota</taxon>
        <taxon>Bacilli</taxon>
        <taxon>Lactobacillales</taxon>
        <taxon>Lactobacillaceae</taxon>
        <taxon>Loigolactobacillus</taxon>
    </lineage>
</organism>
<dbReference type="InterPro" id="IPR023509">
    <property type="entry name" value="DTD-like_sf"/>
</dbReference>
<dbReference type="PATRIC" id="fig|913848.6.peg.1011"/>
<dbReference type="CDD" id="cd00563">
    <property type="entry name" value="Dtyr_deacylase"/>
    <property type="match status" value="1"/>
</dbReference>
<comment type="subunit">
    <text evidence="5">Homodimer.</text>
</comment>
<dbReference type="GO" id="GO:0005737">
    <property type="term" value="C:cytoplasm"/>
    <property type="evidence" value="ECO:0007669"/>
    <property type="project" value="UniProtKB-SubCell"/>
</dbReference>
<gene>
    <name evidence="5" type="primary">dtd</name>
    <name evidence="6" type="ORF">FD22_GL000979</name>
</gene>
<comment type="catalytic activity">
    <reaction evidence="5">
        <text>a D-aminoacyl-tRNA + H2O = a tRNA + a D-alpha-amino acid + H(+)</text>
        <dbReference type="Rhea" id="RHEA:13953"/>
        <dbReference type="Rhea" id="RHEA-COMP:10123"/>
        <dbReference type="Rhea" id="RHEA-COMP:10124"/>
        <dbReference type="ChEBI" id="CHEBI:15377"/>
        <dbReference type="ChEBI" id="CHEBI:15378"/>
        <dbReference type="ChEBI" id="CHEBI:59871"/>
        <dbReference type="ChEBI" id="CHEBI:78442"/>
        <dbReference type="ChEBI" id="CHEBI:79333"/>
        <dbReference type="EC" id="3.1.1.96"/>
    </reaction>
</comment>
<dbReference type="FunFam" id="3.50.80.10:FF:000001">
    <property type="entry name" value="D-aminoacyl-tRNA deacylase"/>
    <property type="match status" value="1"/>
</dbReference>
<proteinExistence type="inferred from homology"/>